<dbReference type="PRINTS" id="PR00080">
    <property type="entry name" value="SDRFAMILY"/>
</dbReference>
<dbReference type="InterPro" id="IPR002347">
    <property type="entry name" value="SDR_fam"/>
</dbReference>
<dbReference type="PANTHER" id="PTHR42879:SF2">
    <property type="entry name" value="3-OXOACYL-[ACYL-CARRIER-PROTEIN] REDUCTASE FABG"/>
    <property type="match status" value="1"/>
</dbReference>
<dbReference type="NCBIfam" id="NF005559">
    <property type="entry name" value="PRK07231.1"/>
    <property type="match status" value="1"/>
</dbReference>
<comment type="similarity">
    <text evidence="1">Belongs to the short-chain dehydrogenases/reductases (SDR) family.</text>
</comment>
<gene>
    <name evidence="4" type="ORF">FH608_004265</name>
</gene>
<dbReference type="InterPro" id="IPR050259">
    <property type="entry name" value="SDR"/>
</dbReference>
<proteinExistence type="inferred from homology"/>
<reference evidence="4 5" key="1">
    <citation type="submission" date="2019-10" db="EMBL/GenBank/DDBJ databases">
        <title>Nonomuraea sp. nov., isolated from Phyllanthus amarus.</title>
        <authorList>
            <person name="Klykleung N."/>
            <person name="Tanasupawat S."/>
        </authorList>
    </citation>
    <scope>NUCLEOTIDE SEQUENCE [LARGE SCALE GENOMIC DNA]</scope>
    <source>
        <strain evidence="4 5">PA1-10</strain>
    </source>
</reference>
<dbReference type="GO" id="GO:0032787">
    <property type="term" value="P:monocarboxylic acid metabolic process"/>
    <property type="evidence" value="ECO:0007669"/>
    <property type="project" value="UniProtKB-ARBA"/>
</dbReference>
<dbReference type="PROSITE" id="PS00061">
    <property type="entry name" value="ADH_SHORT"/>
    <property type="match status" value="1"/>
</dbReference>
<dbReference type="RefSeq" id="WP_139628442.1">
    <property type="nucleotide sequence ID" value="NZ_VDLX02000001.1"/>
</dbReference>
<organism evidence="4 5">
    <name type="scientific">Nonomuraea phyllanthi</name>
    <dbReference type="NCBI Taxonomy" id="2219224"/>
    <lineage>
        <taxon>Bacteria</taxon>
        <taxon>Bacillati</taxon>
        <taxon>Actinomycetota</taxon>
        <taxon>Actinomycetes</taxon>
        <taxon>Streptosporangiales</taxon>
        <taxon>Streptosporangiaceae</taxon>
        <taxon>Nonomuraea</taxon>
    </lineage>
</organism>
<dbReference type="EMBL" id="VDLX02000001">
    <property type="protein sequence ID" value="KAB8197743.1"/>
    <property type="molecule type" value="Genomic_DNA"/>
</dbReference>
<feature type="domain" description="Ketoreductase" evidence="3">
    <location>
        <begin position="7"/>
        <end position="189"/>
    </location>
</feature>
<dbReference type="SUPFAM" id="SSF51735">
    <property type="entry name" value="NAD(P)-binding Rossmann-fold domains"/>
    <property type="match status" value="1"/>
</dbReference>
<evidence type="ECO:0000313" key="4">
    <source>
        <dbReference type="EMBL" id="KAB8197743.1"/>
    </source>
</evidence>
<keyword evidence="5" id="KW-1185">Reference proteome</keyword>
<dbReference type="GO" id="GO:0047936">
    <property type="term" value="F:glucose 1-dehydrogenase [NAD(P)+] activity"/>
    <property type="evidence" value="ECO:0007669"/>
    <property type="project" value="UniProtKB-EC"/>
</dbReference>
<dbReference type="Proteomes" id="UP000312512">
    <property type="component" value="Unassembled WGS sequence"/>
</dbReference>
<accession>A0A5C4WX06</accession>
<dbReference type="InterPro" id="IPR020904">
    <property type="entry name" value="Sc_DH/Rdtase_CS"/>
</dbReference>
<dbReference type="OrthoDB" id="9803333at2"/>
<name>A0A5C4WX06_9ACTN</name>
<protein>
    <submittedName>
        <fullName evidence="4">Glucose 1-dehydrogenase</fullName>
        <ecNumber evidence="4">1.1.1.47</ecNumber>
    </submittedName>
</protein>
<comment type="caution">
    <text evidence="4">The sequence shown here is derived from an EMBL/GenBank/DDBJ whole genome shotgun (WGS) entry which is preliminary data.</text>
</comment>
<dbReference type="CDD" id="cd05233">
    <property type="entry name" value="SDR_c"/>
    <property type="match status" value="1"/>
</dbReference>
<dbReference type="EC" id="1.1.1.47" evidence="4"/>
<dbReference type="InterPro" id="IPR057326">
    <property type="entry name" value="KR_dom"/>
</dbReference>
<dbReference type="Pfam" id="PF13561">
    <property type="entry name" value="adh_short_C2"/>
    <property type="match status" value="1"/>
</dbReference>
<dbReference type="PANTHER" id="PTHR42879">
    <property type="entry name" value="3-OXOACYL-(ACYL-CARRIER-PROTEIN) REDUCTASE"/>
    <property type="match status" value="1"/>
</dbReference>
<dbReference type="AlphaFoldDB" id="A0A5C4WX06"/>
<dbReference type="FunFam" id="3.40.50.720:FF:000084">
    <property type="entry name" value="Short-chain dehydrogenase reductase"/>
    <property type="match status" value="1"/>
</dbReference>
<dbReference type="InterPro" id="IPR036291">
    <property type="entry name" value="NAD(P)-bd_dom_sf"/>
</dbReference>
<evidence type="ECO:0000259" key="3">
    <source>
        <dbReference type="SMART" id="SM00822"/>
    </source>
</evidence>
<dbReference type="Gene3D" id="3.40.50.720">
    <property type="entry name" value="NAD(P)-binding Rossmann-like Domain"/>
    <property type="match status" value="1"/>
</dbReference>
<evidence type="ECO:0000256" key="1">
    <source>
        <dbReference type="ARBA" id="ARBA00006484"/>
    </source>
</evidence>
<evidence type="ECO:0000313" key="5">
    <source>
        <dbReference type="Proteomes" id="UP000312512"/>
    </source>
</evidence>
<dbReference type="SMART" id="SM00822">
    <property type="entry name" value="PKS_KR"/>
    <property type="match status" value="1"/>
</dbReference>
<evidence type="ECO:0000256" key="2">
    <source>
        <dbReference type="ARBA" id="ARBA00023002"/>
    </source>
</evidence>
<sequence length="252" mass="26771">MSLLKDRVALITGSSRGIGAAVAMAFAHAGARVALHGRDEAALAAVEARISDLGGEVMSVLGDVTVADDLSRMRERILERYGHVDVLVANAGSSNSRPTAIEDITEESWRADIDRNLTGTFLTVKCFLPDMKRRRTGNIITLSSAAGRKPSERTIVAYAAAKAGVQIFTQDLAAQVGPFGIRANCLAPETILTETNKQWIPDDVQHSLAESHPLRRLGTPEDVARAALFLASDESSWITGVIVDVAGGAVLA</sequence>
<keyword evidence="2 4" id="KW-0560">Oxidoreductase</keyword>
<dbReference type="PRINTS" id="PR00081">
    <property type="entry name" value="GDHRDH"/>
</dbReference>